<evidence type="ECO:0000259" key="5">
    <source>
        <dbReference type="PROSITE" id="PS50111"/>
    </source>
</evidence>
<dbReference type="PRINTS" id="PR00260">
    <property type="entry name" value="CHEMTRNSDUCR"/>
</dbReference>
<dbReference type="PROSITE" id="PS50111">
    <property type="entry name" value="CHEMOTAXIS_TRANSDUC_2"/>
    <property type="match status" value="1"/>
</dbReference>
<gene>
    <name evidence="7" type="ORF">WG926_24430</name>
</gene>
<evidence type="ECO:0000256" key="3">
    <source>
        <dbReference type="PROSITE-ProRule" id="PRU00284"/>
    </source>
</evidence>
<keyword evidence="4" id="KW-0812">Transmembrane</keyword>
<evidence type="ECO:0000256" key="2">
    <source>
        <dbReference type="ARBA" id="ARBA00029447"/>
    </source>
</evidence>
<dbReference type="PANTHER" id="PTHR32089">
    <property type="entry name" value="METHYL-ACCEPTING CHEMOTAXIS PROTEIN MCPB"/>
    <property type="match status" value="1"/>
</dbReference>
<feature type="domain" description="HAMP" evidence="6">
    <location>
        <begin position="216"/>
        <end position="269"/>
    </location>
</feature>
<dbReference type="PROSITE" id="PS50885">
    <property type="entry name" value="HAMP"/>
    <property type="match status" value="1"/>
</dbReference>
<dbReference type="RefSeq" id="WP_345932180.1">
    <property type="nucleotide sequence ID" value="NZ_JBBKTV010000002.1"/>
</dbReference>
<feature type="domain" description="Methyl-accepting transducer" evidence="5">
    <location>
        <begin position="309"/>
        <end position="545"/>
    </location>
</feature>
<reference evidence="7 8" key="1">
    <citation type="submission" date="2024-03" db="EMBL/GenBank/DDBJ databases">
        <title>High-quality draft genome sequencing of Tistrella sp. BH-R2-4.</title>
        <authorList>
            <person name="Dong C."/>
        </authorList>
    </citation>
    <scope>NUCLEOTIDE SEQUENCE [LARGE SCALE GENOMIC DNA]</scope>
    <source>
        <strain evidence="7 8">BH-R2-4</strain>
    </source>
</reference>
<sequence length="565" mass="58857">MTMLSNLRVSSKILIVIMMMALVATTIAGLANWGLTRLSMATETVKMAGHNVRDGTRTNQLIVDLNRAEYRIAADPSQLDEALADITAAEAEVVTLLNGLKTQASPEELTRIAAVEAGIAPYFAEIDEAVRLAGQAAGRVVDADQRASIAEAAHGREMAAVLERDIAELVNATVARADRTAREAEAMAHEVELVVMGVALAGIAAGLVFGLLIASRGIVRPLAATVIGLKDLANGRLDVTVANTGRRDEIGDIARTMLVFKDNAIERQRLADLQAAQDAAKLKRAEEVSRLILGFDKDVSEVLGVMSHASEELEATAQLLSAGSEETSRQAATVNAAAEQASVNVQTVAAATEELTATVAEVARRMEDARMVATDASNEADRAKSFVGELDQAGRAIASVITLISEIASQTNLLALNATIEAARAGEAGKGFAVVASEVKTLATQTARATDEIRTQVGGMQSSIDQAVGAISHIATVIYRLNDMAGAVAAAVQEQSAATAEIGRNANQAALGTSHVTANMSGVSEAAQTTSAGSTQVLSAARSLADRSTRLRSSVDGFLRDVVAA</sequence>
<keyword evidence="1 3" id="KW-0807">Transducer</keyword>
<evidence type="ECO:0000313" key="7">
    <source>
        <dbReference type="EMBL" id="MEN2991481.1"/>
    </source>
</evidence>
<evidence type="ECO:0000256" key="4">
    <source>
        <dbReference type="SAM" id="Phobius"/>
    </source>
</evidence>
<dbReference type="Pfam" id="PF00672">
    <property type="entry name" value="HAMP"/>
    <property type="match status" value="1"/>
</dbReference>
<dbReference type="Proteomes" id="UP001413721">
    <property type="component" value="Unassembled WGS sequence"/>
</dbReference>
<accession>A0ABU9YRP1</accession>
<comment type="caution">
    <text evidence="7">The sequence shown here is derived from an EMBL/GenBank/DDBJ whole genome shotgun (WGS) entry which is preliminary data.</text>
</comment>
<dbReference type="InterPro" id="IPR004090">
    <property type="entry name" value="Chemotax_Me-accpt_rcpt"/>
</dbReference>
<dbReference type="SMART" id="SM00283">
    <property type="entry name" value="MA"/>
    <property type="match status" value="1"/>
</dbReference>
<name>A0ABU9YRP1_9PROT</name>
<keyword evidence="4" id="KW-1133">Transmembrane helix</keyword>
<protein>
    <submittedName>
        <fullName evidence="7">Methyl-accepting chemotaxis protein</fullName>
    </submittedName>
</protein>
<feature type="transmembrane region" description="Helical" evidence="4">
    <location>
        <begin position="193"/>
        <end position="214"/>
    </location>
</feature>
<dbReference type="Gene3D" id="6.10.340.10">
    <property type="match status" value="1"/>
</dbReference>
<proteinExistence type="inferred from homology"/>
<keyword evidence="4" id="KW-0472">Membrane</keyword>
<evidence type="ECO:0000256" key="1">
    <source>
        <dbReference type="ARBA" id="ARBA00023224"/>
    </source>
</evidence>
<evidence type="ECO:0000259" key="6">
    <source>
        <dbReference type="PROSITE" id="PS50885"/>
    </source>
</evidence>
<dbReference type="PANTHER" id="PTHR32089:SF112">
    <property type="entry name" value="LYSOZYME-LIKE PROTEIN-RELATED"/>
    <property type="match status" value="1"/>
</dbReference>
<dbReference type="InterPro" id="IPR004089">
    <property type="entry name" value="MCPsignal_dom"/>
</dbReference>
<keyword evidence="8" id="KW-1185">Reference proteome</keyword>
<dbReference type="Gene3D" id="1.10.287.950">
    <property type="entry name" value="Methyl-accepting chemotaxis protein"/>
    <property type="match status" value="1"/>
</dbReference>
<dbReference type="InterPro" id="IPR003660">
    <property type="entry name" value="HAMP_dom"/>
</dbReference>
<comment type="similarity">
    <text evidence="2">Belongs to the methyl-accepting chemotaxis (MCP) protein family.</text>
</comment>
<evidence type="ECO:0000313" key="8">
    <source>
        <dbReference type="Proteomes" id="UP001413721"/>
    </source>
</evidence>
<dbReference type="EMBL" id="JBBKTW010000011">
    <property type="protein sequence ID" value="MEN2991481.1"/>
    <property type="molecule type" value="Genomic_DNA"/>
</dbReference>
<dbReference type="SMART" id="SM00304">
    <property type="entry name" value="HAMP"/>
    <property type="match status" value="1"/>
</dbReference>
<organism evidence="7 8">
    <name type="scientific">Tistrella arctica</name>
    <dbReference type="NCBI Taxonomy" id="3133430"/>
    <lineage>
        <taxon>Bacteria</taxon>
        <taxon>Pseudomonadati</taxon>
        <taxon>Pseudomonadota</taxon>
        <taxon>Alphaproteobacteria</taxon>
        <taxon>Geminicoccales</taxon>
        <taxon>Geminicoccaceae</taxon>
        <taxon>Tistrella</taxon>
    </lineage>
</organism>
<dbReference type="Pfam" id="PF00015">
    <property type="entry name" value="MCPsignal"/>
    <property type="match status" value="1"/>
</dbReference>
<dbReference type="SUPFAM" id="SSF58104">
    <property type="entry name" value="Methyl-accepting chemotaxis protein (MCP) signaling domain"/>
    <property type="match status" value="1"/>
</dbReference>
<feature type="transmembrane region" description="Helical" evidence="4">
    <location>
        <begin position="12"/>
        <end position="35"/>
    </location>
</feature>